<dbReference type="InterPro" id="IPR012296">
    <property type="entry name" value="Nuclease_put_TT1808"/>
</dbReference>
<dbReference type="CDD" id="cd06260">
    <property type="entry name" value="DUF820-like"/>
    <property type="match status" value="1"/>
</dbReference>
<dbReference type="InterPro" id="IPR008538">
    <property type="entry name" value="Uma2"/>
</dbReference>
<dbReference type="PANTHER" id="PTHR35400">
    <property type="entry name" value="SLR1083 PROTEIN"/>
    <property type="match status" value="1"/>
</dbReference>
<comment type="caution">
    <text evidence="2">The sequence shown here is derived from an EMBL/GenBank/DDBJ whole genome shotgun (WGS) entry which is preliminary data.</text>
</comment>
<dbReference type="OrthoDB" id="4309709at2"/>
<dbReference type="Pfam" id="PF05685">
    <property type="entry name" value="Uma2"/>
    <property type="match status" value="1"/>
</dbReference>
<accession>A0A5N8XY76</accession>
<feature type="domain" description="Putative restriction endonuclease" evidence="1">
    <location>
        <begin position="20"/>
        <end position="185"/>
    </location>
</feature>
<dbReference type="GO" id="GO:0004519">
    <property type="term" value="F:endonuclease activity"/>
    <property type="evidence" value="ECO:0007669"/>
    <property type="project" value="UniProtKB-KW"/>
</dbReference>
<dbReference type="PANTHER" id="PTHR35400:SF3">
    <property type="entry name" value="SLL1072 PROTEIN"/>
    <property type="match status" value="1"/>
</dbReference>
<evidence type="ECO:0000259" key="1">
    <source>
        <dbReference type="Pfam" id="PF05685"/>
    </source>
</evidence>
<evidence type="ECO:0000313" key="2">
    <source>
        <dbReference type="EMBL" id="MPY64319.1"/>
    </source>
</evidence>
<sequence>MAVPQQEMTLGEAADQLARALPGHRVEILQGRLTVTPPPDGSHALSLTKLGRAFDRAGIVEAGHEYVQGIGLWLPTLPEDFAIPDFSIVDEDFRDAHVTKNYYAPNVFRMVVEVTSSNWSDDLGPKVECYAQARIPVYLVADRKHDEVLLYQDPADGKYPDPQRFKRGQSVPVPRSVGVAVELSVDVLLDGDADSVVGDGH</sequence>
<keyword evidence="3" id="KW-1185">Reference proteome</keyword>
<keyword evidence="2" id="KW-0540">Nuclease</keyword>
<dbReference type="AlphaFoldDB" id="A0A5N8XY76"/>
<evidence type="ECO:0000313" key="3">
    <source>
        <dbReference type="Proteomes" id="UP000400924"/>
    </source>
</evidence>
<dbReference type="EMBL" id="VJZC01000767">
    <property type="protein sequence ID" value="MPY64319.1"/>
    <property type="molecule type" value="Genomic_DNA"/>
</dbReference>
<dbReference type="InterPro" id="IPR011335">
    <property type="entry name" value="Restrct_endonuc-II-like"/>
</dbReference>
<proteinExistence type="predicted"/>
<dbReference type="Gene3D" id="3.90.1570.10">
    <property type="entry name" value="tt1808, chain A"/>
    <property type="match status" value="1"/>
</dbReference>
<reference evidence="2 3" key="1">
    <citation type="submission" date="2019-07" db="EMBL/GenBank/DDBJ databases">
        <title>New species of Amycolatopsis and Streptomyces.</title>
        <authorList>
            <person name="Duangmal K."/>
            <person name="Teo W.F.A."/>
            <person name="Lipun K."/>
        </authorList>
    </citation>
    <scope>NUCLEOTIDE SEQUENCE [LARGE SCALE GENOMIC DNA]</scope>
    <source>
        <strain evidence="2 3">NBRC 106415</strain>
    </source>
</reference>
<keyword evidence="2" id="KW-0378">Hydrolase</keyword>
<dbReference type="SUPFAM" id="SSF52980">
    <property type="entry name" value="Restriction endonuclease-like"/>
    <property type="match status" value="1"/>
</dbReference>
<organism evidence="2 3">
    <name type="scientific">Streptomyces spongiae</name>
    <dbReference type="NCBI Taxonomy" id="565072"/>
    <lineage>
        <taxon>Bacteria</taxon>
        <taxon>Bacillati</taxon>
        <taxon>Actinomycetota</taxon>
        <taxon>Actinomycetes</taxon>
        <taxon>Kitasatosporales</taxon>
        <taxon>Streptomycetaceae</taxon>
        <taxon>Streptomyces</taxon>
    </lineage>
</organism>
<keyword evidence="2" id="KW-0255">Endonuclease</keyword>
<name>A0A5N8XY76_9ACTN</name>
<protein>
    <submittedName>
        <fullName evidence="2">Uma2 family endonuclease</fullName>
    </submittedName>
</protein>
<dbReference type="RefSeq" id="WP_152777761.1">
    <property type="nucleotide sequence ID" value="NZ_VJZC01000767.1"/>
</dbReference>
<dbReference type="Proteomes" id="UP000400924">
    <property type="component" value="Unassembled WGS sequence"/>
</dbReference>
<gene>
    <name evidence="2" type="ORF">FNH08_46350</name>
</gene>